<protein>
    <submittedName>
        <fullName evidence="1">Uncharacterized protein</fullName>
    </submittedName>
</protein>
<evidence type="ECO:0000313" key="1">
    <source>
        <dbReference type="EMBL" id="VCX11321.1"/>
    </source>
</evidence>
<organism evidence="1 2">
    <name type="scientific">Gulo gulo</name>
    <name type="common">Wolverine</name>
    <name type="synonym">Gluton</name>
    <dbReference type="NCBI Taxonomy" id="48420"/>
    <lineage>
        <taxon>Eukaryota</taxon>
        <taxon>Metazoa</taxon>
        <taxon>Chordata</taxon>
        <taxon>Craniata</taxon>
        <taxon>Vertebrata</taxon>
        <taxon>Euteleostomi</taxon>
        <taxon>Mammalia</taxon>
        <taxon>Eutheria</taxon>
        <taxon>Laurasiatheria</taxon>
        <taxon>Carnivora</taxon>
        <taxon>Caniformia</taxon>
        <taxon>Musteloidea</taxon>
        <taxon>Mustelidae</taxon>
        <taxon>Guloninae</taxon>
        <taxon>Gulo</taxon>
    </lineage>
</organism>
<accession>A0A9X9M0P5</accession>
<sequence length="60" mass="6484">SLYFLVILAPRTGQTASAVRALDHLQEIPETTVVGHHSKDSGALCGQRRGEALLMKRGLL</sequence>
<feature type="non-terminal residue" evidence="1">
    <location>
        <position position="1"/>
    </location>
</feature>
<reference evidence="1 2" key="1">
    <citation type="submission" date="2018-10" db="EMBL/GenBank/DDBJ databases">
        <authorList>
            <person name="Ekblom R."/>
            <person name="Jareborg N."/>
        </authorList>
    </citation>
    <scope>NUCLEOTIDE SEQUENCE [LARGE SCALE GENOMIC DNA]</scope>
    <source>
        <tissue evidence="1">Muscle</tissue>
    </source>
</reference>
<gene>
    <name evidence="1" type="ORF">BN2614_LOCUS4</name>
</gene>
<dbReference type="EMBL" id="CYRY02034809">
    <property type="protein sequence ID" value="VCX11321.1"/>
    <property type="molecule type" value="Genomic_DNA"/>
</dbReference>
<dbReference type="Proteomes" id="UP000269945">
    <property type="component" value="Unassembled WGS sequence"/>
</dbReference>
<dbReference type="AlphaFoldDB" id="A0A9X9M0P5"/>
<proteinExistence type="predicted"/>
<keyword evidence="2" id="KW-1185">Reference proteome</keyword>
<comment type="caution">
    <text evidence="1">The sequence shown here is derived from an EMBL/GenBank/DDBJ whole genome shotgun (WGS) entry which is preliminary data.</text>
</comment>
<name>A0A9X9M0P5_GULGU</name>
<evidence type="ECO:0000313" key="2">
    <source>
        <dbReference type="Proteomes" id="UP000269945"/>
    </source>
</evidence>